<evidence type="ECO:0000256" key="1">
    <source>
        <dbReference type="SAM" id="MobiDB-lite"/>
    </source>
</evidence>
<proteinExistence type="predicted"/>
<dbReference type="RefSeq" id="WP_147158806.1">
    <property type="nucleotide sequence ID" value="NZ_BJYR01000009.1"/>
</dbReference>
<dbReference type="EMBL" id="BJYR01000009">
    <property type="protein sequence ID" value="GEN99452.1"/>
    <property type="molecule type" value="Genomic_DNA"/>
</dbReference>
<dbReference type="Pfam" id="PF13763">
    <property type="entry name" value="DUF4167"/>
    <property type="match status" value="1"/>
</dbReference>
<dbReference type="InterPro" id="IPR025430">
    <property type="entry name" value="DUF4167"/>
</dbReference>
<comment type="caution">
    <text evidence="3">The sequence shown here is derived from an EMBL/GenBank/DDBJ whole genome shotgun (WGS) entry which is preliminary data.</text>
</comment>
<protein>
    <recommendedName>
        <fullName evidence="2">DUF4167 domain-containing protein</fullName>
    </recommendedName>
</protein>
<feature type="region of interest" description="Disordered" evidence="1">
    <location>
        <begin position="1"/>
        <end position="33"/>
    </location>
</feature>
<sequence>MNNNRGNNRRRGRGNNNRPQGGGQQLNRIDSRARGNAPQMLEKYRKLAQDAHLNGDRVQAEYYLQFADHYFRVIADSRTRVDEQRQRPNGERWNEGEGEDDGTDFSMESDFPAFDRPQSRREEGRREEGRREESREPRENQQREGREPRENREPRDNREPREYREPREQREPRENRENREPRENQRPRFEAAPVAEAMVRADEGEPIGDTGENPFVRDSRAQRGLRPRTERRPRREAEEAPVAALDPMSLPPAIGVRAAPEPEVVEETPATAAPAEAADAGAPAPKRRGRPRKNPLPEAAEG</sequence>
<dbReference type="Proteomes" id="UP000321464">
    <property type="component" value="Unassembled WGS sequence"/>
</dbReference>
<keyword evidence="4" id="KW-1185">Reference proteome</keyword>
<dbReference type="OrthoDB" id="9816310at2"/>
<accession>A0A512AIJ8</accession>
<feature type="compositionally biased region" description="Low complexity" evidence="1">
    <location>
        <begin position="257"/>
        <end position="284"/>
    </location>
</feature>
<feature type="compositionally biased region" description="Basic and acidic residues" evidence="1">
    <location>
        <begin position="117"/>
        <end position="189"/>
    </location>
</feature>
<evidence type="ECO:0000259" key="2">
    <source>
        <dbReference type="Pfam" id="PF13763"/>
    </source>
</evidence>
<evidence type="ECO:0000313" key="4">
    <source>
        <dbReference type="Proteomes" id="UP000321464"/>
    </source>
</evidence>
<name>A0A512AIJ8_9SPHN</name>
<feature type="compositionally biased region" description="Basic and acidic residues" evidence="1">
    <location>
        <begin position="215"/>
        <end position="238"/>
    </location>
</feature>
<dbReference type="AlphaFoldDB" id="A0A512AIJ8"/>
<feature type="region of interest" description="Disordered" evidence="1">
    <location>
        <begin position="81"/>
        <end position="302"/>
    </location>
</feature>
<feature type="compositionally biased region" description="Basic and acidic residues" evidence="1">
    <location>
        <begin position="81"/>
        <end position="95"/>
    </location>
</feature>
<reference evidence="3 4" key="1">
    <citation type="submission" date="2019-07" db="EMBL/GenBank/DDBJ databases">
        <title>Whole genome shotgun sequence of Novosphingobium sediminis NBRC 106119.</title>
        <authorList>
            <person name="Hosoyama A."/>
            <person name="Uohara A."/>
            <person name="Ohji S."/>
            <person name="Ichikawa N."/>
        </authorList>
    </citation>
    <scope>NUCLEOTIDE SEQUENCE [LARGE SCALE GENOMIC DNA]</scope>
    <source>
        <strain evidence="3 4">NBRC 106119</strain>
    </source>
</reference>
<organism evidence="3 4">
    <name type="scientific">Novosphingobium sediminis</name>
    <dbReference type="NCBI Taxonomy" id="707214"/>
    <lineage>
        <taxon>Bacteria</taxon>
        <taxon>Pseudomonadati</taxon>
        <taxon>Pseudomonadota</taxon>
        <taxon>Alphaproteobacteria</taxon>
        <taxon>Sphingomonadales</taxon>
        <taxon>Sphingomonadaceae</taxon>
        <taxon>Novosphingobium</taxon>
    </lineage>
</organism>
<gene>
    <name evidence="3" type="ORF">NSE01_12850</name>
</gene>
<feature type="domain" description="DUF4167" evidence="2">
    <location>
        <begin position="4"/>
        <end position="79"/>
    </location>
</feature>
<evidence type="ECO:0000313" key="3">
    <source>
        <dbReference type="EMBL" id="GEN99452.1"/>
    </source>
</evidence>